<dbReference type="Proteomes" id="UP000228758">
    <property type="component" value="Unassembled WGS sequence"/>
</dbReference>
<sequence>MDITEYSHSLLSAALDREATVAAEAARVARERREARARERSPRRIALRARPAGGADC</sequence>
<reference evidence="2 3" key="1">
    <citation type="submission" date="2017-11" db="EMBL/GenBank/DDBJ databases">
        <title>Genomic Encyclopedia of Archaeal and Bacterial Type Strains, Phase II (KMG-II): From Individual Species to Whole Genera.</title>
        <authorList>
            <person name="Goeker M."/>
        </authorList>
    </citation>
    <scope>NUCLEOTIDE SEQUENCE [LARGE SCALE GENOMIC DNA]</scope>
    <source>
        <strain evidence="2 3">DSM 27393</strain>
    </source>
</reference>
<feature type="region of interest" description="Disordered" evidence="1">
    <location>
        <begin position="32"/>
        <end position="57"/>
    </location>
</feature>
<gene>
    <name evidence="2" type="ORF">CLV46_1921</name>
</gene>
<keyword evidence="3" id="KW-1185">Reference proteome</keyword>
<protein>
    <submittedName>
        <fullName evidence="2">Uncharacterized protein</fullName>
    </submittedName>
</protein>
<comment type="caution">
    <text evidence="2">The sequence shown here is derived from an EMBL/GenBank/DDBJ whole genome shotgun (WGS) entry which is preliminary data.</text>
</comment>
<dbReference type="RefSeq" id="WP_157802287.1">
    <property type="nucleotide sequence ID" value="NZ_PGFF01000001.1"/>
</dbReference>
<dbReference type="AlphaFoldDB" id="A0A2M9CKC4"/>
<organism evidence="2 3">
    <name type="scientific">Diaminobutyricimonas aerilata</name>
    <dbReference type="NCBI Taxonomy" id="1162967"/>
    <lineage>
        <taxon>Bacteria</taxon>
        <taxon>Bacillati</taxon>
        <taxon>Actinomycetota</taxon>
        <taxon>Actinomycetes</taxon>
        <taxon>Micrococcales</taxon>
        <taxon>Microbacteriaceae</taxon>
        <taxon>Diaminobutyricimonas</taxon>
    </lineage>
</organism>
<accession>A0A2M9CKC4</accession>
<evidence type="ECO:0000313" key="2">
    <source>
        <dbReference type="EMBL" id="PJJ72350.1"/>
    </source>
</evidence>
<evidence type="ECO:0000313" key="3">
    <source>
        <dbReference type="Proteomes" id="UP000228758"/>
    </source>
</evidence>
<dbReference type="EMBL" id="PGFF01000001">
    <property type="protein sequence ID" value="PJJ72350.1"/>
    <property type="molecule type" value="Genomic_DNA"/>
</dbReference>
<feature type="compositionally biased region" description="Low complexity" evidence="1">
    <location>
        <begin position="48"/>
        <end position="57"/>
    </location>
</feature>
<name>A0A2M9CKC4_9MICO</name>
<feature type="compositionally biased region" description="Basic and acidic residues" evidence="1">
    <location>
        <begin position="32"/>
        <end position="42"/>
    </location>
</feature>
<proteinExistence type="predicted"/>
<evidence type="ECO:0000256" key="1">
    <source>
        <dbReference type="SAM" id="MobiDB-lite"/>
    </source>
</evidence>